<protein>
    <recommendedName>
        <fullName evidence="3">TniQ protein</fullName>
    </recommendedName>
</protein>
<gene>
    <name evidence="1" type="ORF">SAMN02745165_03549</name>
</gene>
<dbReference type="STRING" id="1122189.SAMN02745165_03549"/>
<keyword evidence="2" id="KW-1185">Reference proteome</keyword>
<proteinExistence type="predicted"/>
<dbReference type="OrthoDB" id="9087008at2"/>
<dbReference type="Proteomes" id="UP000184171">
    <property type="component" value="Unassembled WGS sequence"/>
</dbReference>
<reference evidence="1 2" key="1">
    <citation type="submission" date="2016-11" db="EMBL/GenBank/DDBJ databases">
        <authorList>
            <person name="Jaros S."/>
            <person name="Januszkiewicz K."/>
            <person name="Wedrychowicz H."/>
        </authorList>
    </citation>
    <scope>NUCLEOTIDE SEQUENCE [LARGE SCALE GENOMIC DNA]</scope>
    <source>
        <strain evidence="1 2">DSM 5091</strain>
    </source>
</reference>
<name>A0A1M6NA62_MALRU</name>
<evidence type="ECO:0000313" key="1">
    <source>
        <dbReference type="EMBL" id="SHJ92571.1"/>
    </source>
</evidence>
<dbReference type="AlphaFoldDB" id="A0A1M6NA62"/>
<dbReference type="EMBL" id="FQZT01000026">
    <property type="protein sequence ID" value="SHJ92571.1"/>
    <property type="molecule type" value="Genomic_DNA"/>
</dbReference>
<sequence>MKKGLVALAREKRTFCINPTLYLPTESIWSALNKGMLLNQCRLRVYLEPLANVSYPTLVLKYSKYDLYRQDALNIERFSQLTGLNPEKYINSKLVGLMKDQGVGSEILRFCPKCTTFGFHSNLHQIKTIGECPFHKEKIINKCMSCGKNIEYTFADLSKRQPYFCSYCNSPLSVKVKSRDLAIQKKDISIIFSQHEEHYAKLFKSTLNCFNYQNWKIKTLKNKSVSIKEKIIFKSWRSLDKESKSEISNIDYYTQNNHN</sequence>
<dbReference type="Gene3D" id="2.20.28.30">
    <property type="entry name" value="RNA polymerase ii, chain L"/>
    <property type="match status" value="1"/>
</dbReference>
<evidence type="ECO:0000313" key="2">
    <source>
        <dbReference type="Proteomes" id="UP000184171"/>
    </source>
</evidence>
<accession>A0A1M6NA62</accession>
<evidence type="ECO:0008006" key="3">
    <source>
        <dbReference type="Google" id="ProtNLM"/>
    </source>
</evidence>
<organism evidence="1 2">
    <name type="scientific">Malonomonas rubra DSM 5091</name>
    <dbReference type="NCBI Taxonomy" id="1122189"/>
    <lineage>
        <taxon>Bacteria</taxon>
        <taxon>Pseudomonadati</taxon>
        <taxon>Thermodesulfobacteriota</taxon>
        <taxon>Desulfuromonadia</taxon>
        <taxon>Desulfuromonadales</taxon>
        <taxon>Geopsychrobacteraceae</taxon>
        <taxon>Malonomonas</taxon>
    </lineage>
</organism>
<dbReference type="RefSeq" id="WP_072910064.1">
    <property type="nucleotide sequence ID" value="NZ_FQZT01000026.1"/>
</dbReference>